<reference evidence="4" key="2">
    <citation type="submission" date="2023-02" db="EMBL/GenBank/DDBJ databases">
        <authorList>
            <person name="Sun Q."/>
            <person name="Mori K."/>
        </authorList>
    </citation>
    <scope>NUCLEOTIDE SEQUENCE</scope>
    <source>
        <strain evidence="4">NBRC 112290</strain>
    </source>
</reference>
<keyword evidence="5" id="KW-1185">Reference proteome</keyword>
<dbReference type="Proteomes" id="UP001157161">
    <property type="component" value="Unassembled WGS sequence"/>
</dbReference>
<dbReference type="CDD" id="cd05827">
    <property type="entry name" value="Sortase_C"/>
    <property type="match status" value="1"/>
</dbReference>
<dbReference type="GO" id="GO:0016787">
    <property type="term" value="F:hydrolase activity"/>
    <property type="evidence" value="ECO:0007669"/>
    <property type="project" value="UniProtKB-KW"/>
</dbReference>
<evidence type="ECO:0000313" key="5">
    <source>
        <dbReference type="Proteomes" id="UP001157161"/>
    </source>
</evidence>
<dbReference type="Gene3D" id="2.40.260.10">
    <property type="entry name" value="Sortase"/>
    <property type="match status" value="1"/>
</dbReference>
<feature type="active site" description="Acyl-thioester intermediate" evidence="2">
    <location>
        <position position="222"/>
    </location>
</feature>
<gene>
    <name evidence="4" type="primary">srtC</name>
    <name evidence="4" type="ORF">GCM10025875_32970</name>
</gene>
<evidence type="ECO:0000256" key="3">
    <source>
        <dbReference type="SAM" id="MobiDB-lite"/>
    </source>
</evidence>
<proteinExistence type="predicted"/>
<accession>A0AA37XIR2</accession>
<dbReference type="InterPro" id="IPR005754">
    <property type="entry name" value="Sortase"/>
</dbReference>
<protein>
    <submittedName>
        <fullName evidence="4">Class C sortase</fullName>
    </submittedName>
</protein>
<name>A0AA37XIR2_9MICO</name>
<feature type="region of interest" description="Disordered" evidence="3">
    <location>
        <begin position="282"/>
        <end position="318"/>
    </location>
</feature>
<dbReference type="SUPFAM" id="SSF63817">
    <property type="entry name" value="Sortase"/>
    <property type="match status" value="1"/>
</dbReference>
<evidence type="ECO:0000256" key="2">
    <source>
        <dbReference type="PIRSR" id="PIRSR605754-1"/>
    </source>
</evidence>
<dbReference type="InterPro" id="IPR042002">
    <property type="entry name" value="Sortase_C"/>
</dbReference>
<dbReference type="InterPro" id="IPR023365">
    <property type="entry name" value="Sortase_dom-sf"/>
</dbReference>
<reference evidence="4" key="1">
    <citation type="journal article" date="2014" name="Int. J. Syst. Evol. Microbiol.">
        <title>Complete genome sequence of Corynebacterium casei LMG S-19264T (=DSM 44701T), isolated from a smear-ripened cheese.</title>
        <authorList>
            <consortium name="US DOE Joint Genome Institute (JGI-PGF)"/>
            <person name="Walter F."/>
            <person name="Albersmeier A."/>
            <person name="Kalinowski J."/>
            <person name="Ruckert C."/>
        </authorList>
    </citation>
    <scope>NUCLEOTIDE SEQUENCE</scope>
    <source>
        <strain evidence="4">NBRC 112290</strain>
    </source>
</reference>
<dbReference type="Pfam" id="PF04203">
    <property type="entry name" value="Sortase"/>
    <property type="match status" value="1"/>
</dbReference>
<sequence>MVRRRRMSWQQWLVVAIAVGGVGVLQYPSAASWFTARVQTGQVASYGEAVAALPDASAAELLAEAHAYNAWLPRGPLRDPFRPDGVVEQTAVGDYVADYYTKLAVPGVEPMARLLVPEIDVDLPVLHGTDPGALTRGVGHIFGSSLPVGGASTHSVLTAHSGQIGATLFDDLDRLGPGSRFEIHVLGETLHYRVDQILEVLPQESDSLQVTDGTDLVTLITCTPVGVNTHRLLVRGERVDAPTVPGEGQAEVALPPTGPGFPWWAVIVTATGVVSYVVTRAAVPPPDAPTGASAARGSRRPAHADVAIPARSAASSRR</sequence>
<dbReference type="NCBIfam" id="TIGR01076">
    <property type="entry name" value="sortase_fam"/>
    <property type="match status" value="1"/>
</dbReference>
<dbReference type="EMBL" id="BSUM01000001">
    <property type="protein sequence ID" value="GMA33305.1"/>
    <property type="molecule type" value="Genomic_DNA"/>
</dbReference>
<keyword evidence="1" id="KW-0378">Hydrolase</keyword>
<organism evidence="4 5">
    <name type="scientific">Litorihabitans aurantiacus</name>
    <dbReference type="NCBI Taxonomy" id="1930061"/>
    <lineage>
        <taxon>Bacteria</taxon>
        <taxon>Bacillati</taxon>
        <taxon>Actinomycetota</taxon>
        <taxon>Actinomycetes</taxon>
        <taxon>Micrococcales</taxon>
        <taxon>Beutenbergiaceae</taxon>
        <taxon>Litorihabitans</taxon>
    </lineage>
</organism>
<comment type="caution">
    <text evidence="4">The sequence shown here is derived from an EMBL/GenBank/DDBJ whole genome shotgun (WGS) entry which is preliminary data.</text>
</comment>
<feature type="active site" description="Proton donor/acceptor" evidence="2">
    <location>
        <position position="160"/>
    </location>
</feature>
<dbReference type="NCBIfam" id="NF033745">
    <property type="entry name" value="class_C_sortase"/>
    <property type="match status" value="1"/>
</dbReference>
<evidence type="ECO:0000256" key="1">
    <source>
        <dbReference type="ARBA" id="ARBA00022801"/>
    </source>
</evidence>
<evidence type="ECO:0000313" key="4">
    <source>
        <dbReference type="EMBL" id="GMA33305.1"/>
    </source>
</evidence>
<dbReference type="AlphaFoldDB" id="A0AA37XIR2"/>